<dbReference type="STRING" id="1334629.MFUL124B02_06555"/>
<sequence>MELSFGSPTKVGMQALMSIQPSRNRVIRDPARVRWESQPWRRQLRNPEEFETPVSRSALVKALQDEQLEVDAEVARFAGASEDADCISIAQVVRFAELLTRRMTLADADDQVLQLAHLRRNTEDLAERMIEWANLGRL</sequence>
<organism evidence="1 4">
    <name type="scientific">Myxococcus fulvus</name>
    <dbReference type="NCBI Taxonomy" id="33"/>
    <lineage>
        <taxon>Bacteria</taxon>
        <taxon>Pseudomonadati</taxon>
        <taxon>Myxococcota</taxon>
        <taxon>Myxococcia</taxon>
        <taxon>Myxococcales</taxon>
        <taxon>Cystobacterineae</taxon>
        <taxon>Myxococcaceae</taxon>
        <taxon>Myxococcus</taxon>
    </lineage>
</organism>
<protein>
    <submittedName>
        <fullName evidence="1">Uncharacterized protein</fullName>
    </submittedName>
</protein>
<reference evidence="1 4" key="2">
    <citation type="submission" date="2019-07" db="EMBL/GenBank/DDBJ databases">
        <title>Whole genome shotgun sequence of Myxococcus fulvus NBRC 100333.</title>
        <authorList>
            <person name="Hosoyama A."/>
            <person name="Uohara A."/>
            <person name="Ohji S."/>
            <person name="Ichikawa N."/>
        </authorList>
    </citation>
    <scope>NUCLEOTIDE SEQUENCE [LARGE SCALE GENOMIC DNA]</scope>
    <source>
        <strain evidence="1 4">NBRC 100333</strain>
    </source>
</reference>
<dbReference type="AlphaFoldDB" id="A0A511STS3"/>
<comment type="caution">
    <text evidence="1">The sequence shown here is derived from an EMBL/GenBank/DDBJ whole genome shotgun (WGS) entry which is preliminary data.</text>
</comment>
<name>A0A511STS3_MYXFU</name>
<gene>
    <name evidence="1" type="ORF">MFU01_03680</name>
    <name evidence="2" type="ORF">SAMN05443572_1011125</name>
</gene>
<accession>A0A511STS3</accession>
<evidence type="ECO:0000313" key="4">
    <source>
        <dbReference type="Proteomes" id="UP000321514"/>
    </source>
</evidence>
<evidence type="ECO:0000313" key="1">
    <source>
        <dbReference type="EMBL" id="GEN05331.1"/>
    </source>
</evidence>
<dbReference type="EMBL" id="FOIB01000001">
    <property type="protein sequence ID" value="SET10845.1"/>
    <property type="molecule type" value="Genomic_DNA"/>
</dbReference>
<reference evidence="2 3" key="1">
    <citation type="submission" date="2016-10" db="EMBL/GenBank/DDBJ databases">
        <authorList>
            <person name="Varghese N."/>
            <person name="Submissions S."/>
        </authorList>
    </citation>
    <scope>NUCLEOTIDE SEQUENCE [LARGE SCALE GENOMIC DNA]</scope>
    <source>
        <strain evidence="2 3">DSM 16525</strain>
    </source>
</reference>
<keyword evidence="3" id="KW-1185">Reference proteome</keyword>
<dbReference type="Proteomes" id="UP000183760">
    <property type="component" value="Unassembled WGS sequence"/>
</dbReference>
<dbReference type="Proteomes" id="UP000321514">
    <property type="component" value="Unassembled WGS sequence"/>
</dbReference>
<evidence type="ECO:0000313" key="3">
    <source>
        <dbReference type="Proteomes" id="UP000183760"/>
    </source>
</evidence>
<dbReference type="EMBL" id="BJXR01000006">
    <property type="protein sequence ID" value="GEN05331.1"/>
    <property type="molecule type" value="Genomic_DNA"/>
</dbReference>
<proteinExistence type="predicted"/>
<evidence type="ECO:0000313" key="2">
    <source>
        <dbReference type="EMBL" id="SET10845.1"/>
    </source>
</evidence>